<evidence type="ECO:0000313" key="3">
    <source>
        <dbReference type="Proteomes" id="UP000290288"/>
    </source>
</evidence>
<accession>A0A4Q2DT28</accession>
<feature type="region of interest" description="Disordered" evidence="1">
    <location>
        <begin position="134"/>
        <end position="156"/>
    </location>
</feature>
<dbReference type="OrthoDB" id="2635672at2759"/>
<feature type="compositionally biased region" description="Polar residues" evidence="1">
    <location>
        <begin position="36"/>
        <end position="49"/>
    </location>
</feature>
<feature type="region of interest" description="Disordered" evidence="1">
    <location>
        <begin position="1"/>
        <end position="51"/>
    </location>
</feature>
<organism evidence="2 3">
    <name type="scientific">Candolleomyces aberdarensis</name>
    <dbReference type="NCBI Taxonomy" id="2316362"/>
    <lineage>
        <taxon>Eukaryota</taxon>
        <taxon>Fungi</taxon>
        <taxon>Dikarya</taxon>
        <taxon>Basidiomycota</taxon>
        <taxon>Agaricomycotina</taxon>
        <taxon>Agaricomycetes</taxon>
        <taxon>Agaricomycetidae</taxon>
        <taxon>Agaricales</taxon>
        <taxon>Agaricineae</taxon>
        <taxon>Psathyrellaceae</taxon>
        <taxon>Candolleomyces</taxon>
    </lineage>
</organism>
<dbReference type="AlphaFoldDB" id="A0A4Q2DT28"/>
<dbReference type="EMBL" id="SDEE01000061">
    <property type="protein sequence ID" value="RXW22761.1"/>
    <property type="molecule type" value="Genomic_DNA"/>
</dbReference>
<gene>
    <name evidence="2" type="ORF">EST38_g3088</name>
</gene>
<comment type="caution">
    <text evidence="2">The sequence shown here is derived from an EMBL/GenBank/DDBJ whole genome shotgun (WGS) entry which is preliminary data.</text>
</comment>
<proteinExistence type="predicted"/>
<keyword evidence="3" id="KW-1185">Reference proteome</keyword>
<reference evidence="2 3" key="1">
    <citation type="submission" date="2019-01" db="EMBL/GenBank/DDBJ databases">
        <title>Draft genome sequence of Psathyrella aberdarensis IHI B618.</title>
        <authorList>
            <person name="Buettner E."/>
            <person name="Kellner H."/>
        </authorList>
    </citation>
    <scope>NUCLEOTIDE SEQUENCE [LARGE SCALE GENOMIC DNA]</scope>
    <source>
        <strain evidence="2 3">IHI B618</strain>
    </source>
</reference>
<name>A0A4Q2DT28_9AGAR</name>
<feature type="compositionally biased region" description="Basic and acidic residues" evidence="1">
    <location>
        <begin position="13"/>
        <end position="24"/>
    </location>
</feature>
<dbReference type="Proteomes" id="UP000290288">
    <property type="component" value="Unassembled WGS sequence"/>
</dbReference>
<sequence>MAESAPTAPALPSKERAPDSKMTRYFDGTFPYESPSAGQPKSPLLSQSVGELPPEDTAIAEKTVPQVLEGNSASNLPTPHIVKGIEKRPRHRMLKWIEFFSAKNKNRSEVEDIVSSTAVHNPKDFNIVSPGSSFTRPSDLSAQPKAPAPAHTMGPPTPKIKTLILDSDMLFASPSFLYWTNQLLSWCAPTLTHLGLQCPETPSGIWCKFFSEVSLPSLTRFEMTRILTVDKAYVQGSDIISFLSKHPSIQKLYLHGIQAPACLRDLPQPRKLILPNLVAVTAHPMYIRWFLHNKRQCPMLKNVVLLTERLTPPFAYGVLDKALEDLLPRSHQLDLIGFKFTDEYDLDFWLESHIYADSSILSSFLNIKRLQINSSHRVRIFNSEENRLDLIAQVAGFFRISNIWV</sequence>
<evidence type="ECO:0000256" key="1">
    <source>
        <dbReference type="SAM" id="MobiDB-lite"/>
    </source>
</evidence>
<protein>
    <submittedName>
        <fullName evidence="2">Uncharacterized protein</fullName>
    </submittedName>
</protein>
<evidence type="ECO:0000313" key="2">
    <source>
        <dbReference type="EMBL" id="RXW22761.1"/>
    </source>
</evidence>